<dbReference type="InterPro" id="IPR003706">
    <property type="entry name" value="CstA_N"/>
</dbReference>
<evidence type="ECO:0000256" key="2">
    <source>
        <dbReference type="ARBA" id="ARBA00007755"/>
    </source>
</evidence>
<evidence type="ECO:0000256" key="6">
    <source>
        <dbReference type="ARBA" id="ARBA00023136"/>
    </source>
</evidence>
<name>A0ABV1GUA4_9BACT</name>
<dbReference type="PANTHER" id="PTHR30252:SF4">
    <property type="entry name" value="CARBON STARVATION"/>
    <property type="match status" value="1"/>
</dbReference>
<evidence type="ECO:0000256" key="5">
    <source>
        <dbReference type="ARBA" id="ARBA00022989"/>
    </source>
</evidence>
<feature type="transmembrane region" description="Helical" evidence="7">
    <location>
        <begin position="461"/>
        <end position="479"/>
    </location>
</feature>
<evidence type="ECO:0000256" key="3">
    <source>
        <dbReference type="ARBA" id="ARBA00022475"/>
    </source>
</evidence>
<feature type="transmembrane region" description="Helical" evidence="7">
    <location>
        <begin position="240"/>
        <end position="258"/>
    </location>
</feature>
<accession>A0ABV1GUA4</accession>
<keyword evidence="3" id="KW-1003">Cell membrane</keyword>
<sequence length="490" mass="53219">MTTFLVCLALLVAAYFTYGRYLERLVDIDPAAETPCKRLYDGVDYVPLPRWRIFLIQLLNIAGLGPIFGAVLGAAYGPVAFLWITFGGIFMGAAHDFIAGVISLRHDGASLPETAGHYLGSGMKVVMRLFSAGLMILVGAVFLSQPASLIANRLDVPALEGIAFGNFSWLLLIILGVILVYYIAATLLPVDKIIGRIYPVFGFALLFMALGILVVLLFGGEYTIPEFTSFENCIADAKNFPIVPMLFTTIACGAISGFHATQSPLMARCMRSESESRSVFYGAMISESIIALIWAAIAMAFWGNVEGLNNAIAEYGGQAAVLVDVIANKTLGPVLAAFVILGVVACAITSGDTAFRSARLIVADFMGVEQRSLRKRIYICVPLFALGLLIIFGLPFQTMWSYFAWMNQTLAAVTLWMIVAYLRRRGRTVWPGLIPALIMTYVCASYIFVSPLMFGMQNRTAAYLLGGAVTLAVLVAMIFKLRNNDAESLS</sequence>
<feature type="transmembrane region" description="Helical" evidence="7">
    <location>
        <begin position="200"/>
        <end position="220"/>
    </location>
</feature>
<gene>
    <name evidence="9" type="ORF">WMO46_02810</name>
</gene>
<feature type="transmembrane region" description="Helical" evidence="7">
    <location>
        <begin position="125"/>
        <end position="147"/>
    </location>
</feature>
<comment type="similarity">
    <text evidence="2">Belongs to the peptide transporter carbon starvation (CstA) (TC 2.A.114) family.</text>
</comment>
<comment type="subcellular location">
    <subcellularLocation>
        <location evidence="1">Cell membrane</location>
        <topology evidence="1">Multi-pass membrane protein</topology>
    </subcellularLocation>
</comment>
<keyword evidence="4 7" id="KW-0812">Transmembrane</keyword>
<keyword evidence="5 7" id="KW-1133">Transmembrane helix</keyword>
<dbReference type="InterPro" id="IPR051605">
    <property type="entry name" value="CstA"/>
</dbReference>
<evidence type="ECO:0000313" key="9">
    <source>
        <dbReference type="EMBL" id="MEQ2543880.1"/>
    </source>
</evidence>
<protein>
    <submittedName>
        <fullName evidence="9">Carbon starvation CstA family protein</fullName>
    </submittedName>
</protein>
<evidence type="ECO:0000256" key="1">
    <source>
        <dbReference type="ARBA" id="ARBA00004651"/>
    </source>
</evidence>
<organism evidence="9 10">
    <name type="scientific">Alistipes intestinihominis</name>
    <dbReference type="NCBI Taxonomy" id="3133172"/>
    <lineage>
        <taxon>Bacteria</taxon>
        <taxon>Pseudomonadati</taxon>
        <taxon>Bacteroidota</taxon>
        <taxon>Bacteroidia</taxon>
        <taxon>Bacteroidales</taxon>
        <taxon>Rikenellaceae</taxon>
        <taxon>Alistipes</taxon>
    </lineage>
</organism>
<feature type="transmembrane region" description="Helical" evidence="7">
    <location>
        <begin position="334"/>
        <end position="355"/>
    </location>
</feature>
<dbReference type="EMBL" id="JBBMFL010000002">
    <property type="protein sequence ID" value="MEQ2543880.1"/>
    <property type="molecule type" value="Genomic_DNA"/>
</dbReference>
<keyword evidence="6 7" id="KW-0472">Membrane</keyword>
<feature type="transmembrane region" description="Helical" evidence="7">
    <location>
        <begin position="80"/>
        <end position="104"/>
    </location>
</feature>
<dbReference type="RefSeq" id="WP_129651250.1">
    <property type="nucleotide sequence ID" value="NZ_JBBMFL010000002.1"/>
</dbReference>
<reference evidence="9 10" key="1">
    <citation type="submission" date="2024-03" db="EMBL/GenBank/DDBJ databases">
        <title>Human intestinal bacterial collection.</title>
        <authorList>
            <person name="Pauvert C."/>
            <person name="Hitch T.C.A."/>
            <person name="Clavel T."/>
        </authorList>
    </citation>
    <scope>NUCLEOTIDE SEQUENCE [LARGE SCALE GENOMIC DNA]</scope>
    <source>
        <strain evidence="9 10">CLA-KB-H122</strain>
    </source>
</reference>
<evidence type="ECO:0000256" key="7">
    <source>
        <dbReference type="SAM" id="Phobius"/>
    </source>
</evidence>
<evidence type="ECO:0000259" key="8">
    <source>
        <dbReference type="Pfam" id="PF02554"/>
    </source>
</evidence>
<feature type="transmembrane region" description="Helical" evidence="7">
    <location>
        <begin position="429"/>
        <end position="449"/>
    </location>
</feature>
<feature type="transmembrane region" description="Helical" evidence="7">
    <location>
        <begin position="402"/>
        <end position="422"/>
    </location>
</feature>
<dbReference type="GeneID" id="78179943"/>
<evidence type="ECO:0000256" key="4">
    <source>
        <dbReference type="ARBA" id="ARBA00022692"/>
    </source>
</evidence>
<evidence type="ECO:0000313" key="10">
    <source>
        <dbReference type="Proteomes" id="UP001460202"/>
    </source>
</evidence>
<dbReference type="Proteomes" id="UP001460202">
    <property type="component" value="Unassembled WGS sequence"/>
</dbReference>
<keyword evidence="10" id="KW-1185">Reference proteome</keyword>
<proteinExistence type="inferred from homology"/>
<comment type="caution">
    <text evidence="9">The sequence shown here is derived from an EMBL/GenBank/DDBJ whole genome shotgun (WGS) entry which is preliminary data.</text>
</comment>
<feature type="transmembrane region" description="Helical" evidence="7">
    <location>
        <begin position="279"/>
        <end position="302"/>
    </location>
</feature>
<feature type="domain" description="CstA N-terminal" evidence="8">
    <location>
        <begin position="4"/>
        <end position="144"/>
    </location>
</feature>
<feature type="domain" description="CstA N-terminal" evidence="8">
    <location>
        <begin position="176"/>
        <end position="319"/>
    </location>
</feature>
<feature type="transmembrane region" description="Helical" evidence="7">
    <location>
        <begin position="376"/>
        <end position="396"/>
    </location>
</feature>
<dbReference type="PANTHER" id="PTHR30252">
    <property type="entry name" value="INNER MEMBRANE PEPTIDE TRANSPORTER"/>
    <property type="match status" value="1"/>
</dbReference>
<feature type="transmembrane region" description="Helical" evidence="7">
    <location>
        <begin position="167"/>
        <end position="188"/>
    </location>
</feature>
<dbReference type="Pfam" id="PF02554">
    <property type="entry name" value="CstA"/>
    <property type="match status" value="2"/>
</dbReference>